<organism evidence="2 3">
    <name type="scientific">Vigna radiata var. radiata</name>
    <name type="common">Mung bean</name>
    <name type="synonym">Phaseolus aureus</name>
    <dbReference type="NCBI Taxonomy" id="3916"/>
    <lineage>
        <taxon>Eukaryota</taxon>
        <taxon>Viridiplantae</taxon>
        <taxon>Streptophyta</taxon>
        <taxon>Embryophyta</taxon>
        <taxon>Tracheophyta</taxon>
        <taxon>Spermatophyta</taxon>
        <taxon>Magnoliopsida</taxon>
        <taxon>eudicotyledons</taxon>
        <taxon>Gunneridae</taxon>
        <taxon>Pentapetalae</taxon>
        <taxon>rosids</taxon>
        <taxon>fabids</taxon>
        <taxon>Fabales</taxon>
        <taxon>Fabaceae</taxon>
        <taxon>Papilionoideae</taxon>
        <taxon>50 kb inversion clade</taxon>
        <taxon>NPAAA clade</taxon>
        <taxon>indigoferoid/millettioid clade</taxon>
        <taxon>Phaseoleae</taxon>
        <taxon>Vigna</taxon>
    </lineage>
</organism>
<reference evidence="3" key="1">
    <citation type="submission" date="2025-08" db="UniProtKB">
        <authorList>
            <consortium name="RefSeq"/>
        </authorList>
    </citation>
    <scope>IDENTIFICATION</scope>
    <source>
        <tissue evidence="3">Leaf</tissue>
    </source>
</reference>
<feature type="region of interest" description="Disordered" evidence="1">
    <location>
        <begin position="87"/>
        <end position="138"/>
    </location>
</feature>
<name>A0A3Q0EJ29_VIGRR</name>
<keyword evidence="2" id="KW-1185">Reference proteome</keyword>
<accession>A0A3Q0EJ29</accession>
<evidence type="ECO:0000313" key="3">
    <source>
        <dbReference type="RefSeq" id="XP_022631983.1"/>
    </source>
</evidence>
<dbReference type="OrthoDB" id="433501at2759"/>
<proteinExistence type="predicted"/>
<gene>
    <name evidence="3" type="primary">LOC106778645</name>
</gene>
<evidence type="ECO:0000256" key="1">
    <source>
        <dbReference type="SAM" id="MobiDB-lite"/>
    </source>
</evidence>
<feature type="compositionally biased region" description="Basic and acidic residues" evidence="1">
    <location>
        <begin position="87"/>
        <end position="100"/>
    </location>
</feature>
<dbReference type="STRING" id="3916.A0A3Q0EJ29"/>
<dbReference type="AlphaFoldDB" id="A0A3Q0EJ29"/>
<dbReference type="GeneID" id="106778645"/>
<dbReference type="RefSeq" id="XP_022631983.1">
    <property type="nucleotide sequence ID" value="XM_022776262.1"/>
</dbReference>
<dbReference type="KEGG" id="vra:106778645"/>
<evidence type="ECO:0000313" key="2">
    <source>
        <dbReference type="Proteomes" id="UP000087766"/>
    </source>
</evidence>
<protein>
    <submittedName>
        <fullName evidence="3">Uncharacterized protein LOC106778645 isoform X1</fullName>
    </submittedName>
</protein>
<feature type="compositionally biased region" description="Polar residues" evidence="1">
    <location>
        <begin position="104"/>
        <end position="119"/>
    </location>
</feature>
<sequence length="138" mass="15390">MTLHFQADLGVKTRTQLMAEKFVFKILLMTVIAANIERYLTDPTGAAIVNSQTLEEVARLEKALKSSQLSADIEGLNDNIVLDNVTEKPEDMIHDDRGPADVESNGTQEQTNTDSTSMEQARMSRLFKEPGTHRINNN</sequence>
<dbReference type="Proteomes" id="UP000087766">
    <property type="component" value="Unplaced"/>
</dbReference>